<evidence type="ECO:0000259" key="7">
    <source>
        <dbReference type="Pfam" id="PF00703"/>
    </source>
</evidence>
<dbReference type="InterPro" id="IPR006104">
    <property type="entry name" value="Glyco_hydro_2_N"/>
</dbReference>
<feature type="domain" description="Glycoside hydrolase family 2 immunoglobulin-like beta-sandwich" evidence="7">
    <location>
        <begin position="233"/>
        <end position="342"/>
    </location>
</feature>
<name>A0A0M8M8A2_9FLAO</name>
<dbReference type="InterPro" id="IPR017853">
    <property type="entry name" value="GH"/>
</dbReference>
<organism evidence="9 10">
    <name type="scientific">Flavobacterium akiainvivens</name>
    <dbReference type="NCBI Taxonomy" id="1202724"/>
    <lineage>
        <taxon>Bacteria</taxon>
        <taxon>Pseudomonadati</taxon>
        <taxon>Bacteroidota</taxon>
        <taxon>Flavobacteriia</taxon>
        <taxon>Flavobacteriales</taxon>
        <taxon>Flavobacteriaceae</taxon>
        <taxon>Flavobacterium</taxon>
    </lineage>
</organism>
<dbReference type="AlphaFoldDB" id="A0A0M8M8A2"/>
<protein>
    <recommendedName>
        <fullName evidence="3">beta-galactosidase</fullName>
        <ecNumber evidence="3">3.2.1.23</ecNumber>
    </recommendedName>
</protein>
<evidence type="ECO:0000256" key="4">
    <source>
        <dbReference type="ARBA" id="ARBA00022801"/>
    </source>
</evidence>
<dbReference type="PATRIC" id="fig|1202724.3.peg.1180"/>
<feature type="domain" description="Glycosyl hydrolases family 2 sugar binding" evidence="8">
    <location>
        <begin position="38"/>
        <end position="231"/>
    </location>
</feature>
<keyword evidence="5" id="KW-0326">Glycosidase</keyword>
<dbReference type="InterPro" id="IPR006102">
    <property type="entry name" value="Ig-like_GH2"/>
</dbReference>
<reference evidence="9 10" key="1">
    <citation type="submission" date="2015-08" db="EMBL/GenBank/DDBJ databases">
        <title>Whole genome sequence of Flavobacterium akiainvivens IK-1T, from decaying Wikstroemia oahuensis, an endemic Hawaiian shrub.</title>
        <authorList>
            <person name="Wan X."/>
            <person name="Hou S."/>
            <person name="Saito J."/>
            <person name="Donachie S."/>
        </authorList>
    </citation>
    <scope>NUCLEOTIDE SEQUENCE [LARGE SCALE GENOMIC DNA]</scope>
    <source>
        <strain evidence="9 10">IK-1</strain>
    </source>
</reference>
<evidence type="ECO:0000256" key="6">
    <source>
        <dbReference type="SAM" id="SignalP"/>
    </source>
</evidence>
<comment type="caution">
    <text evidence="9">The sequence shown here is derived from an EMBL/GenBank/DDBJ whole genome shotgun (WGS) entry which is preliminary data.</text>
</comment>
<dbReference type="STRING" id="1202724.AM493_05700"/>
<feature type="signal peptide" evidence="6">
    <location>
        <begin position="1"/>
        <end position="33"/>
    </location>
</feature>
<evidence type="ECO:0000256" key="2">
    <source>
        <dbReference type="ARBA" id="ARBA00007401"/>
    </source>
</evidence>
<accession>A0A0M8M8A2</accession>
<dbReference type="OrthoDB" id="9814867at2"/>
<dbReference type="EC" id="3.2.1.23" evidence="3"/>
<dbReference type="GO" id="GO:0009341">
    <property type="term" value="C:beta-galactosidase complex"/>
    <property type="evidence" value="ECO:0007669"/>
    <property type="project" value="TreeGrafter"/>
</dbReference>
<evidence type="ECO:0000256" key="1">
    <source>
        <dbReference type="ARBA" id="ARBA00001412"/>
    </source>
</evidence>
<dbReference type="Gene3D" id="2.60.40.10">
    <property type="entry name" value="Immunoglobulins"/>
    <property type="match status" value="1"/>
</dbReference>
<proteinExistence type="inferred from homology"/>
<dbReference type="Gene3D" id="2.60.120.260">
    <property type="entry name" value="Galactose-binding domain-like"/>
    <property type="match status" value="1"/>
</dbReference>
<dbReference type="RefSeq" id="WP_054406785.1">
    <property type="nucleotide sequence ID" value="NZ_FOYA01000003.1"/>
</dbReference>
<keyword evidence="10" id="KW-1185">Reference proteome</keyword>
<feature type="chain" id="PRO_5005818098" description="beta-galactosidase" evidence="6">
    <location>
        <begin position="34"/>
        <end position="977"/>
    </location>
</feature>
<comment type="catalytic activity">
    <reaction evidence="1">
        <text>Hydrolysis of terminal non-reducing beta-D-galactose residues in beta-D-galactosides.</text>
        <dbReference type="EC" id="3.2.1.23"/>
    </reaction>
</comment>
<dbReference type="Gene3D" id="3.20.20.80">
    <property type="entry name" value="Glycosidases"/>
    <property type="match status" value="1"/>
</dbReference>
<gene>
    <name evidence="9" type="ORF">AM493_05700</name>
</gene>
<dbReference type="Pfam" id="PF02837">
    <property type="entry name" value="Glyco_hydro_2_N"/>
    <property type="match status" value="1"/>
</dbReference>
<dbReference type="Proteomes" id="UP000037755">
    <property type="component" value="Unassembled WGS sequence"/>
</dbReference>
<evidence type="ECO:0000313" key="9">
    <source>
        <dbReference type="EMBL" id="KOS05583.1"/>
    </source>
</evidence>
<dbReference type="InterPro" id="IPR008979">
    <property type="entry name" value="Galactose-bd-like_sf"/>
</dbReference>
<dbReference type="PANTHER" id="PTHR46323">
    <property type="entry name" value="BETA-GALACTOSIDASE"/>
    <property type="match status" value="1"/>
</dbReference>
<dbReference type="SUPFAM" id="SSF51445">
    <property type="entry name" value="(Trans)glycosidases"/>
    <property type="match status" value="1"/>
</dbReference>
<sequence length="977" mass="110194">MQIQRYHLKINKRGNVWVKLLLLSLLFSSQIYAQQINLAGEWRFALDREDKGTREKWFEKALPNETVKLPGSLAENNKGDEVDLYTKWTGTIYDSSYYHRPTLARYREPGNVKIPFWLSPVKYYVGVAWYQKTINLPEGWGQKQVSLFLERCHIQTAVWLDGKLLGTENSLVAPHTYLLPKGLKPGNHVLTIRVDNRIDKMNVGPDSHSVSDHTQGNWNGIVGKIVLEAKPLVHITNVQVYPDVQGKKARVVLQFVNGTAKQVKGTIMLSAESFNTTKKHKIDTSKLQFKAVAADTTVVEAELVLGNGMQLWDEFNPALYRLTATLDTGKGKDEQQVTFGMRDVKVQGRFITLNGNKIHLRGDLNNCEFPLTGYPPTDVEGWKQVYAAAKAHGLNHFRFHSWCPPEAAFTAADEVGFYLQPEGPTWPNHGTTLGDGAFIDKYLYEETARIMQSYGNHPSFCLFASGNEPAGKNQATYLEAYNAYWKSKDSRHLYTGASVAMSWPLYPGSDYMIKSGPRGLNWHNQRPETMTDYNDKISQFDIPYITHEMGQWCVFPDFKEIKEYTGVMRARNFELFEADLQAHGMGNLAQEFLMASGKLQALCYKQEIEKSLRTANSAGFQLLGLQDFPGQGSAIIGVLNAFWKEKGYISPEEWSRFCNSTVLLSRIPKFTYTSNEAFTATIEAYHYGPADYKDTAVKWTLKNDGGTIIAQGSLNTPAISRGGVSTIGTVSTPLNTVTSAQRLTLEVSLEGTSITNNWSIWVYPAQLPDVKTDVYFTDVLDAKAEAVLKKGGTVFLNAAGKVLKGKEVEQYFTPVFWNTSWFKMKPPHTLGILADTASAAFKDFPTSYHSDLQWWEIVNRAQVMNLEDFPQGFRPLVQPIDTWFMNRKLALLFEARCGNGKIIVCSANLFTNNKEDVVSRQLLYSLKRYMASAEFNPKESVDIALIKKLFTEPSKEVWDSFTKENPDELKPLPAVKD</sequence>
<dbReference type="Pfam" id="PF00703">
    <property type="entry name" value="Glyco_hydro_2"/>
    <property type="match status" value="1"/>
</dbReference>
<dbReference type="GO" id="GO:0004565">
    <property type="term" value="F:beta-galactosidase activity"/>
    <property type="evidence" value="ECO:0007669"/>
    <property type="project" value="UniProtKB-EC"/>
</dbReference>
<comment type="similarity">
    <text evidence="2">Belongs to the glycosyl hydrolase 2 family.</text>
</comment>
<dbReference type="SUPFAM" id="SSF49303">
    <property type="entry name" value="beta-Galactosidase/glucuronidase domain"/>
    <property type="match status" value="1"/>
</dbReference>
<evidence type="ECO:0000256" key="3">
    <source>
        <dbReference type="ARBA" id="ARBA00012756"/>
    </source>
</evidence>
<keyword evidence="6" id="KW-0732">Signal</keyword>
<dbReference type="EMBL" id="LIYD01000005">
    <property type="protein sequence ID" value="KOS05583.1"/>
    <property type="molecule type" value="Genomic_DNA"/>
</dbReference>
<evidence type="ECO:0000256" key="5">
    <source>
        <dbReference type="ARBA" id="ARBA00023295"/>
    </source>
</evidence>
<dbReference type="InterPro" id="IPR013783">
    <property type="entry name" value="Ig-like_fold"/>
</dbReference>
<evidence type="ECO:0000259" key="8">
    <source>
        <dbReference type="Pfam" id="PF02837"/>
    </source>
</evidence>
<dbReference type="InterPro" id="IPR050347">
    <property type="entry name" value="Bact_Beta-galactosidase"/>
</dbReference>
<evidence type="ECO:0000313" key="10">
    <source>
        <dbReference type="Proteomes" id="UP000037755"/>
    </source>
</evidence>
<dbReference type="SUPFAM" id="SSF49785">
    <property type="entry name" value="Galactose-binding domain-like"/>
    <property type="match status" value="1"/>
</dbReference>
<dbReference type="GO" id="GO:0005990">
    <property type="term" value="P:lactose catabolic process"/>
    <property type="evidence" value="ECO:0007669"/>
    <property type="project" value="TreeGrafter"/>
</dbReference>
<dbReference type="InterPro" id="IPR036156">
    <property type="entry name" value="Beta-gal/glucu_dom_sf"/>
</dbReference>
<keyword evidence="4" id="KW-0378">Hydrolase</keyword>
<dbReference type="PANTHER" id="PTHR46323:SF2">
    <property type="entry name" value="BETA-GALACTOSIDASE"/>
    <property type="match status" value="1"/>
</dbReference>